<keyword evidence="2" id="KW-1185">Reference proteome</keyword>
<reference evidence="1 2" key="1">
    <citation type="submission" date="2020-02" db="EMBL/GenBank/DDBJ databases">
        <authorList>
            <person name="Ma Q."/>
            <person name="Huang Y."/>
            <person name="Song X."/>
            <person name="Pei D."/>
        </authorList>
    </citation>
    <scope>NUCLEOTIDE SEQUENCE [LARGE SCALE GENOMIC DNA]</scope>
    <source>
        <strain evidence="1">Sxm20200214</strain>
        <tissue evidence="1">Leaf</tissue>
    </source>
</reference>
<dbReference type="AlphaFoldDB" id="A0A8X7U4F2"/>
<evidence type="ECO:0000313" key="1">
    <source>
        <dbReference type="EMBL" id="KAG2263986.1"/>
    </source>
</evidence>
<proteinExistence type="predicted"/>
<dbReference type="EMBL" id="JAAMPC010000014">
    <property type="protein sequence ID" value="KAG2263986.1"/>
    <property type="molecule type" value="Genomic_DNA"/>
</dbReference>
<sequence length="214" mass="24390">MGQDYSYSQSSSSDEYDITSLIQAEAELYGDEAESNYHIAEPLQYQPQPECDEGIPRICYCGGDPVVAISSTAKDPGRRKSFKEIKRKRLKYSGTRHKAAKIKRKRLKYSGTRHKAAKVDIYILTCQLLQRVYKLKPDSEVLNKVKASLAARTTHTMRFVNNCLTLSCICPSRSFLMFLSSKSSTLARRCFRGNSRFVHIRVSGLMHSVYLRMI</sequence>
<name>A0A8X7U4F2_BRACI</name>
<dbReference type="Proteomes" id="UP000886595">
    <property type="component" value="Unassembled WGS sequence"/>
</dbReference>
<accession>A0A8X7U4F2</accession>
<comment type="caution">
    <text evidence="1">The sequence shown here is derived from an EMBL/GenBank/DDBJ whole genome shotgun (WGS) entry which is preliminary data.</text>
</comment>
<gene>
    <name evidence="1" type="ORF">Bca52824_071065</name>
</gene>
<organism evidence="1 2">
    <name type="scientific">Brassica carinata</name>
    <name type="common">Ethiopian mustard</name>
    <name type="synonym">Abyssinian cabbage</name>
    <dbReference type="NCBI Taxonomy" id="52824"/>
    <lineage>
        <taxon>Eukaryota</taxon>
        <taxon>Viridiplantae</taxon>
        <taxon>Streptophyta</taxon>
        <taxon>Embryophyta</taxon>
        <taxon>Tracheophyta</taxon>
        <taxon>Spermatophyta</taxon>
        <taxon>Magnoliopsida</taxon>
        <taxon>eudicotyledons</taxon>
        <taxon>Gunneridae</taxon>
        <taxon>Pentapetalae</taxon>
        <taxon>rosids</taxon>
        <taxon>malvids</taxon>
        <taxon>Brassicales</taxon>
        <taxon>Brassicaceae</taxon>
        <taxon>Brassiceae</taxon>
        <taxon>Brassica</taxon>
    </lineage>
</organism>
<protein>
    <submittedName>
        <fullName evidence="1">Uncharacterized protein</fullName>
    </submittedName>
</protein>
<evidence type="ECO:0000313" key="2">
    <source>
        <dbReference type="Proteomes" id="UP000886595"/>
    </source>
</evidence>